<evidence type="ECO:0008006" key="3">
    <source>
        <dbReference type="Google" id="ProtNLM"/>
    </source>
</evidence>
<dbReference type="EMBL" id="AUXZ01000074">
    <property type="protein sequence ID" value="KZN50387.1"/>
    <property type="molecule type" value="Genomic_DNA"/>
</dbReference>
<evidence type="ECO:0000313" key="2">
    <source>
        <dbReference type="Proteomes" id="UP000076503"/>
    </source>
</evidence>
<proteinExistence type="predicted"/>
<gene>
    <name evidence="1" type="ORF">N476_16200</name>
</gene>
<dbReference type="OrthoDB" id="9975907at2"/>
<dbReference type="RefSeq" id="WP_063361915.1">
    <property type="nucleotide sequence ID" value="NZ_AUXZ01000074.1"/>
</dbReference>
<protein>
    <recommendedName>
        <fullName evidence="3">Glycosyltransferase 2-like domain-containing protein</fullName>
    </recommendedName>
</protein>
<sequence>MISRVIQGQTEPEDNALFGIDTELTTDHDEMDITCICVIEQCSELNKVLSMLEHQSLCPMEVVICHPPSLRCEVSQQASFTVRSLPFDLPLNLNAKTPERLALAINCDYVVICPEACAWISNEWLSLQLYYLKNNKLDAIGLSQSGDFVSVESCSYLQSNTFCCTKEFFLAKHRALDKQLGFEVKPNQYSEHSIQFPTELAHISSD</sequence>
<dbReference type="AlphaFoldDB" id="A0A167EC92"/>
<dbReference type="PATRIC" id="fig|1365251.3.peg.2453"/>
<organism evidence="1 2">
    <name type="scientific">Pseudoalteromonas luteoviolacea H33</name>
    <dbReference type="NCBI Taxonomy" id="1365251"/>
    <lineage>
        <taxon>Bacteria</taxon>
        <taxon>Pseudomonadati</taxon>
        <taxon>Pseudomonadota</taxon>
        <taxon>Gammaproteobacteria</taxon>
        <taxon>Alteromonadales</taxon>
        <taxon>Pseudoalteromonadaceae</taxon>
        <taxon>Pseudoalteromonas</taxon>
    </lineage>
</organism>
<accession>A0A167EC92</accession>
<reference evidence="1 2" key="1">
    <citation type="submission" date="2013-07" db="EMBL/GenBank/DDBJ databases">
        <title>Comparative Genomic and Metabolomic Analysis of Twelve Strains of Pseudoalteromonas luteoviolacea.</title>
        <authorList>
            <person name="Vynne N.G."/>
            <person name="Mansson M."/>
            <person name="Gram L."/>
        </authorList>
    </citation>
    <scope>NUCLEOTIDE SEQUENCE [LARGE SCALE GENOMIC DNA]</scope>
    <source>
        <strain evidence="1 2">H33</strain>
    </source>
</reference>
<name>A0A167EC92_9GAMM</name>
<comment type="caution">
    <text evidence="1">The sequence shown here is derived from an EMBL/GenBank/DDBJ whole genome shotgun (WGS) entry which is preliminary data.</text>
</comment>
<dbReference type="Proteomes" id="UP000076503">
    <property type="component" value="Unassembled WGS sequence"/>
</dbReference>
<evidence type="ECO:0000313" key="1">
    <source>
        <dbReference type="EMBL" id="KZN50387.1"/>
    </source>
</evidence>